<reference evidence="2" key="2">
    <citation type="submission" date="2010-04" db="EMBL/GenBank/DDBJ databases">
        <authorList>
            <person name="Buell R."/>
            <person name="Hamilton J."/>
            <person name="Hostetler J."/>
        </authorList>
    </citation>
    <scope>NUCLEOTIDE SEQUENCE [LARGE SCALE GENOMIC DNA]</scope>
    <source>
        <strain evidence="2">DAOM:BR144</strain>
    </source>
</reference>
<keyword evidence="2" id="KW-1185">Reference proteome</keyword>
<proteinExistence type="predicted"/>
<sequence length="119" mass="13475">MATRLYDLWGNDQITKVYVMLPNPVASIQLRDSATNKLLQSKVDERNEAKPRFIGQCHGYIKGSNLSKVEEMKLSQIHNALAKQRQHDSHNSGSSSIADEFAIDRCLPNLELKFMDLSD</sequence>
<evidence type="ECO:0000313" key="2">
    <source>
        <dbReference type="Proteomes" id="UP000019132"/>
    </source>
</evidence>
<dbReference type="STRING" id="431595.K3WRU0"/>
<dbReference type="VEuPathDB" id="FungiDB:PYU1_G007668"/>
<evidence type="ECO:0000313" key="1">
    <source>
        <dbReference type="EnsemblProtists" id="PYU1_T007684"/>
    </source>
</evidence>
<dbReference type="HOGENOM" id="CLU_2066153_0_0_1"/>
<dbReference type="EnsemblProtists" id="PYU1_T007684">
    <property type="protein sequence ID" value="PYU1_T007684"/>
    <property type="gene ID" value="PYU1_G007668"/>
</dbReference>
<reference evidence="2" key="1">
    <citation type="journal article" date="2010" name="Genome Biol.">
        <title>Genome sequence of the necrotrophic plant pathogen Pythium ultimum reveals original pathogenicity mechanisms and effector repertoire.</title>
        <authorList>
            <person name="Levesque C.A."/>
            <person name="Brouwer H."/>
            <person name="Cano L."/>
            <person name="Hamilton J.P."/>
            <person name="Holt C."/>
            <person name="Huitema E."/>
            <person name="Raffaele S."/>
            <person name="Robideau G.P."/>
            <person name="Thines M."/>
            <person name="Win J."/>
            <person name="Zerillo M.M."/>
            <person name="Beakes G.W."/>
            <person name="Boore J.L."/>
            <person name="Busam D."/>
            <person name="Dumas B."/>
            <person name="Ferriera S."/>
            <person name="Fuerstenberg S.I."/>
            <person name="Gachon C.M."/>
            <person name="Gaulin E."/>
            <person name="Govers F."/>
            <person name="Grenville-Briggs L."/>
            <person name="Horner N."/>
            <person name="Hostetler J."/>
            <person name="Jiang R.H."/>
            <person name="Johnson J."/>
            <person name="Krajaejun T."/>
            <person name="Lin H."/>
            <person name="Meijer H.J."/>
            <person name="Moore B."/>
            <person name="Morris P."/>
            <person name="Phuntmart V."/>
            <person name="Puiu D."/>
            <person name="Shetty J."/>
            <person name="Stajich J.E."/>
            <person name="Tripathy S."/>
            <person name="Wawra S."/>
            <person name="van West P."/>
            <person name="Whitty B.R."/>
            <person name="Coutinho P.M."/>
            <person name="Henrissat B."/>
            <person name="Martin F."/>
            <person name="Thomas P.D."/>
            <person name="Tyler B.M."/>
            <person name="De Vries R.P."/>
            <person name="Kamoun S."/>
            <person name="Yandell M."/>
            <person name="Tisserat N."/>
            <person name="Buell C.R."/>
        </authorList>
    </citation>
    <scope>NUCLEOTIDE SEQUENCE</scope>
    <source>
        <strain evidence="2">DAOM:BR144</strain>
    </source>
</reference>
<name>K3WRU0_GLOUD</name>
<reference evidence="1" key="3">
    <citation type="submission" date="2015-02" db="UniProtKB">
        <authorList>
            <consortium name="EnsemblProtists"/>
        </authorList>
    </citation>
    <scope>IDENTIFICATION</scope>
    <source>
        <strain evidence="1">DAOM BR144</strain>
    </source>
</reference>
<dbReference type="EMBL" id="GL376585">
    <property type="status" value="NOT_ANNOTATED_CDS"/>
    <property type="molecule type" value="Genomic_DNA"/>
</dbReference>
<dbReference type="InParanoid" id="K3WRU0"/>
<dbReference type="Proteomes" id="UP000019132">
    <property type="component" value="Unassembled WGS sequence"/>
</dbReference>
<protein>
    <submittedName>
        <fullName evidence="1">Uncharacterized protein</fullName>
    </submittedName>
</protein>
<accession>K3WRU0</accession>
<dbReference type="eggNOG" id="KOG1028">
    <property type="taxonomic scope" value="Eukaryota"/>
</dbReference>
<organism evidence="1 2">
    <name type="scientific">Globisporangium ultimum (strain ATCC 200006 / CBS 805.95 / DAOM BR144)</name>
    <name type="common">Pythium ultimum</name>
    <dbReference type="NCBI Taxonomy" id="431595"/>
    <lineage>
        <taxon>Eukaryota</taxon>
        <taxon>Sar</taxon>
        <taxon>Stramenopiles</taxon>
        <taxon>Oomycota</taxon>
        <taxon>Peronosporomycetes</taxon>
        <taxon>Pythiales</taxon>
        <taxon>Pythiaceae</taxon>
        <taxon>Globisporangium</taxon>
    </lineage>
</organism>
<dbReference type="AlphaFoldDB" id="K3WRU0"/>